<proteinExistence type="predicted"/>
<protein>
    <submittedName>
        <fullName evidence="1">Protein kinase domain-containing protein</fullName>
    </submittedName>
</protein>
<accession>A0A183A409</accession>
<evidence type="ECO:0000313" key="1">
    <source>
        <dbReference type="WBParaSite" id="ECPE_0000169401-mRNA-1"/>
    </source>
</evidence>
<organism evidence="1">
    <name type="scientific">Echinostoma caproni</name>
    <dbReference type="NCBI Taxonomy" id="27848"/>
    <lineage>
        <taxon>Eukaryota</taxon>
        <taxon>Metazoa</taxon>
        <taxon>Spiralia</taxon>
        <taxon>Lophotrochozoa</taxon>
        <taxon>Platyhelminthes</taxon>
        <taxon>Trematoda</taxon>
        <taxon>Digenea</taxon>
        <taxon>Plagiorchiida</taxon>
        <taxon>Echinostomata</taxon>
        <taxon>Echinostomatoidea</taxon>
        <taxon>Echinostomatidae</taxon>
        <taxon>Echinostoma</taxon>
    </lineage>
</organism>
<name>A0A183A409_9TREM</name>
<dbReference type="WBParaSite" id="ECPE_0000169401-mRNA-1">
    <property type="protein sequence ID" value="ECPE_0000169401-mRNA-1"/>
    <property type="gene ID" value="ECPE_0000169401"/>
</dbReference>
<dbReference type="AlphaFoldDB" id="A0A183A409"/>
<dbReference type="Gene3D" id="1.10.510.10">
    <property type="entry name" value="Transferase(Phosphotransferase) domain 1"/>
    <property type="match status" value="1"/>
</dbReference>
<reference evidence="1" key="1">
    <citation type="submission" date="2016-06" db="UniProtKB">
        <authorList>
            <consortium name="WormBaseParasite"/>
        </authorList>
    </citation>
    <scope>IDENTIFICATION</scope>
</reference>
<dbReference type="SUPFAM" id="SSF56112">
    <property type="entry name" value="Protein kinase-like (PK-like)"/>
    <property type="match status" value="1"/>
</dbReference>
<sequence length="64" mass="7307">LLVDLLGDSNLSEPILRKVTQFRDLLEKMLVLDPTRRLSLNEALQHPFITERMSATSENDVQVS</sequence>
<dbReference type="InterPro" id="IPR011009">
    <property type="entry name" value="Kinase-like_dom_sf"/>
</dbReference>